<accession>A0A7X6DFQ2</accession>
<dbReference type="RefSeq" id="WP_168107309.1">
    <property type="nucleotide sequence ID" value="NZ_VTOX01000003.1"/>
</dbReference>
<evidence type="ECO:0000256" key="3">
    <source>
        <dbReference type="ARBA" id="ARBA00014376"/>
    </source>
</evidence>
<comment type="similarity">
    <text evidence="2 6">Belongs to the flagella basal body rod proteins family.</text>
</comment>
<keyword evidence="4 6" id="KW-0975">Bacterial flagellum</keyword>
<dbReference type="InterPro" id="IPR019776">
    <property type="entry name" value="Flagellar_basal_body_rod_CS"/>
</dbReference>
<dbReference type="Pfam" id="PF00460">
    <property type="entry name" value="Flg_bb_rod"/>
    <property type="match status" value="1"/>
</dbReference>
<keyword evidence="8" id="KW-0282">Flagellum</keyword>
<evidence type="ECO:0000259" key="7">
    <source>
        <dbReference type="Pfam" id="PF00460"/>
    </source>
</evidence>
<comment type="function">
    <text evidence="5 6">Structural component of flagellum, the bacterial motility apparatus. Part of the rod structure of flagellar basal body.</text>
</comment>
<evidence type="ECO:0000256" key="4">
    <source>
        <dbReference type="ARBA" id="ARBA00023143"/>
    </source>
</evidence>
<evidence type="ECO:0000256" key="5">
    <source>
        <dbReference type="ARBA" id="ARBA00024934"/>
    </source>
</evidence>
<protein>
    <recommendedName>
        <fullName evidence="3 6">Flagellar basal body rod protein FlgB</fullName>
    </recommendedName>
</protein>
<dbReference type="PANTHER" id="PTHR30435:SF12">
    <property type="entry name" value="FLAGELLAR BASAL BODY ROD PROTEIN FLGB"/>
    <property type="match status" value="1"/>
</dbReference>
<dbReference type="AlphaFoldDB" id="A0A7X6DFQ2"/>
<evidence type="ECO:0000313" key="8">
    <source>
        <dbReference type="EMBL" id="NKE66183.1"/>
    </source>
</evidence>
<feature type="domain" description="Flagellar basal body rod protein N-terminal" evidence="7">
    <location>
        <begin position="9"/>
        <end position="39"/>
    </location>
</feature>
<proteinExistence type="inferred from homology"/>
<dbReference type="NCBIfam" id="TIGR01396">
    <property type="entry name" value="FlgB"/>
    <property type="match status" value="1"/>
</dbReference>
<dbReference type="PANTHER" id="PTHR30435">
    <property type="entry name" value="FLAGELLAR PROTEIN"/>
    <property type="match status" value="1"/>
</dbReference>
<comment type="caution">
    <text evidence="8">The sequence shown here is derived from an EMBL/GenBank/DDBJ whole genome shotgun (WGS) entry which is preliminary data.</text>
</comment>
<gene>
    <name evidence="8" type="primary">flgB</name>
    <name evidence="8" type="ORF">RAMLITH_10160</name>
</gene>
<reference evidence="8 9" key="1">
    <citation type="journal article" date="2020" name="Nature">
        <title>Bacterial chemolithoautotrophy via manganese oxidation.</title>
        <authorList>
            <person name="Yu H."/>
            <person name="Leadbetter J.R."/>
        </authorList>
    </citation>
    <scope>NUCLEOTIDE SEQUENCE [LARGE SCALE GENOMIC DNA]</scope>
    <source>
        <strain evidence="8 9">RBP-1</strain>
    </source>
</reference>
<dbReference type="Proteomes" id="UP000521868">
    <property type="component" value="Unassembled WGS sequence"/>
</dbReference>
<evidence type="ECO:0000256" key="1">
    <source>
        <dbReference type="ARBA" id="ARBA00004117"/>
    </source>
</evidence>
<organism evidence="8 9">
    <name type="scientific">Ramlibacter lithotrophicus</name>
    <dbReference type="NCBI Taxonomy" id="2606681"/>
    <lineage>
        <taxon>Bacteria</taxon>
        <taxon>Pseudomonadati</taxon>
        <taxon>Pseudomonadota</taxon>
        <taxon>Betaproteobacteria</taxon>
        <taxon>Burkholderiales</taxon>
        <taxon>Comamonadaceae</taxon>
        <taxon>Ramlibacter</taxon>
    </lineage>
</organism>
<dbReference type="GO" id="GO:0030694">
    <property type="term" value="C:bacterial-type flagellum basal body, rod"/>
    <property type="evidence" value="ECO:0007669"/>
    <property type="project" value="InterPro"/>
</dbReference>
<comment type="subcellular location">
    <subcellularLocation>
        <location evidence="1 6">Bacterial flagellum basal body</location>
    </subcellularLocation>
</comment>
<keyword evidence="8" id="KW-0966">Cell projection</keyword>
<sequence>MIDKLNAALRFNQEALALRARRQEVLAANIANADTPGYKARDVDFAGELSRVLAQGAAAGAPTLATTSARHLHAGAAVATDASLLYRVPAQSSIDGNTVEMDAERVNFADNAMRYEAGLTVVSGKIKSLLAALQQ</sequence>
<dbReference type="EMBL" id="VTOX01000003">
    <property type="protein sequence ID" value="NKE66183.1"/>
    <property type="molecule type" value="Genomic_DNA"/>
</dbReference>
<dbReference type="PROSITE" id="PS00588">
    <property type="entry name" value="FLAGELLA_BB_ROD"/>
    <property type="match status" value="1"/>
</dbReference>
<name>A0A7X6DFQ2_9BURK</name>
<dbReference type="GO" id="GO:0071973">
    <property type="term" value="P:bacterial-type flagellum-dependent cell motility"/>
    <property type="evidence" value="ECO:0007669"/>
    <property type="project" value="InterPro"/>
</dbReference>
<evidence type="ECO:0000256" key="6">
    <source>
        <dbReference type="PIRNR" id="PIRNR002889"/>
    </source>
</evidence>
<evidence type="ECO:0000256" key="2">
    <source>
        <dbReference type="ARBA" id="ARBA00009677"/>
    </source>
</evidence>
<dbReference type="InterPro" id="IPR001444">
    <property type="entry name" value="Flag_bb_rod_N"/>
</dbReference>
<keyword evidence="9" id="KW-1185">Reference proteome</keyword>
<comment type="subunit">
    <text evidence="6">The basal body constitutes a major portion of the flagellar organelle and consists of a number of rings mounted on a central rod.</text>
</comment>
<keyword evidence="8" id="KW-0969">Cilium</keyword>
<dbReference type="PIRSF" id="PIRSF002889">
    <property type="entry name" value="Rod_FlgB"/>
    <property type="match status" value="1"/>
</dbReference>
<evidence type="ECO:0000313" key="9">
    <source>
        <dbReference type="Proteomes" id="UP000521868"/>
    </source>
</evidence>
<dbReference type="InterPro" id="IPR006300">
    <property type="entry name" value="FlgB"/>
</dbReference>